<evidence type="ECO:0000313" key="1">
    <source>
        <dbReference type="EMBL" id="CAD8129943.1"/>
    </source>
</evidence>
<accession>A0A8S1RRF4</accession>
<gene>
    <name evidence="1" type="ORF">PSON_ATCC_30995.1.T2520014</name>
</gene>
<reference evidence="1" key="1">
    <citation type="submission" date="2021-01" db="EMBL/GenBank/DDBJ databases">
        <authorList>
            <consortium name="Genoscope - CEA"/>
            <person name="William W."/>
        </authorList>
    </citation>
    <scope>NUCLEOTIDE SEQUENCE</scope>
</reference>
<dbReference type="EMBL" id="CAJJDN010000252">
    <property type="protein sequence ID" value="CAD8129943.1"/>
    <property type="molecule type" value="Genomic_DNA"/>
</dbReference>
<evidence type="ECO:0000313" key="2">
    <source>
        <dbReference type="Proteomes" id="UP000692954"/>
    </source>
</evidence>
<proteinExistence type="predicted"/>
<name>A0A8S1RRF4_9CILI</name>
<keyword evidence="2" id="KW-1185">Reference proteome</keyword>
<comment type="caution">
    <text evidence="1">The sequence shown here is derived from an EMBL/GenBank/DDBJ whole genome shotgun (WGS) entry which is preliminary data.</text>
</comment>
<dbReference type="Proteomes" id="UP000692954">
    <property type="component" value="Unassembled WGS sequence"/>
</dbReference>
<dbReference type="AlphaFoldDB" id="A0A8S1RRF4"/>
<sequence length="52" mass="6141">MVFKLQRGNKMVVDHIMKKGIRKRLETGQNWMNSFIVIRVLITKSLIVENII</sequence>
<organism evidence="1 2">
    <name type="scientific">Paramecium sonneborni</name>
    <dbReference type="NCBI Taxonomy" id="65129"/>
    <lineage>
        <taxon>Eukaryota</taxon>
        <taxon>Sar</taxon>
        <taxon>Alveolata</taxon>
        <taxon>Ciliophora</taxon>
        <taxon>Intramacronucleata</taxon>
        <taxon>Oligohymenophorea</taxon>
        <taxon>Peniculida</taxon>
        <taxon>Parameciidae</taxon>
        <taxon>Paramecium</taxon>
    </lineage>
</organism>
<protein>
    <submittedName>
        <fullName evidence="1">Uncharacterized protein</fullName>
    </submittedName>
</protein>